<dbReference type="Proteomes" id="UP000192328">
    <property type="component" value="Unassembled WGS sequence"/>
</dbReference>
<accession>A0AC61PNQ4</accession>
<dbReference type="EMBL" id="FWXZ01000005">
    <property type="protein sequence ID" value="SMC77219.1"/>
    <property type="molecule type" value="Genomic_DNA"/>
</dbReference>
<protein>
    <submittedName>
        <fullName evidence="1">WG containing repeat-containing protein</fullName>
    </submittedName>
</protein>
<name>A0AC61PNQ4_9FIRM</name>
<evidence type="ECO:0000313" key="1">
    <source>
        <dbReference type="EMBL" id="SMC77219.1"/>
    </source>
</evidence>
<gene>
    <name evidence="1" type="ORF">SAMN06297397_2438</name>
</gene>
<sequence length="448" mass="51554">MKKIVLVILCLVMFLMSGLSAYADASDNIVIGFYDKNGVAIYKENDRYGLINTDGVKLTKAEYDSIIMAKGLYLPSSEEYGWYIYRKGEEAGCISKNGKVVKYDPEWNNSKYEYFIGNLMVIKNTVTNKYNICNPDGDLLSEGWYEKVTAMPLGGALIEDGENIIEIDDNGEVVAQIQADGETVGRCSEEYVYMHDSSIHGKCSLRSLSDLAKIIGDCDFIDYTGYHDGLILARRKDKIGFFDKQGVLTVPFIYNIGSNNFSNGKAVVEDDLFYYFINTAGEELHKIRTDAISLITHFSKWGILFSEEDKQIWGFMDERGNVLFEVDSSRYSWFPDLYSSLEYIPVYDTLKEKYGMIKHDGTWILETEYDSVGDFEGEYTYAELGSLYGIINKMGEWVCKPQWEFLDMIIERDKEVYIIGRKRQDYEVQVYNIKGEWVCPYFWNNSKW</sequence>
<organism evidence="1 2">
    <name type="scientific">Aristaeella lactis</name>
    <dbReference type="NCBI Taxonomy" id="3046383"/>
    <lineage>
        <taxon>Bacteria</taxon>
        <taxon>Bacillati</taxon>
        <taxon>Bacillota</taxon>
        <taxon>Clostridia</taxon>
        <taxon>Eubacteriales</taxon>
        <taxon>Aristaeellaceae</taxon>
        <taxon>Aristaeella</taxon>
    </lineage>
</organism>
<comment type="caution">
    <text evidence="1">The sequence shown here is derived from an EMBL/GenBank/DDBJ whole genome shotgun (WGS) entry which is preliminary data.</text>
</comment>
<proteinExistence type="predicted"/>
<evidence type="ECO:0000313" key="2">
    <source>
        <dbReference type="Proteomes" id="UP000192328"/>
    </source>
</evidence>
<keyword evidence="2" id="KW-1185">Reference proteome</keyword>
<reference evidence="1" key="1">
    <citation type="submission" date="2017-04" db="EMBL/GenBank/DDBJ databases">
        <authorList>
            <person name="Varghese N."/>
            <person name="Submissions S."/>
        </authorList>
    </citation>
    <scope>NUCLEOTIDE SEQUENCE</scope>
    <source>
        <strain evidence="1">WTE2008</strain>
    </source>
</reference>